<dbReference type="Proteomes" id="UP001483337">
    <property type="component" value="Chromosome"/>
</dbReference>
<dbReference type="RefSeq" id="WP_353929869.1">
    <property type="nucleotide sequence ID" value="NZ_CP150886.1"/>
</dbReference>
<keyword evidence="3" id="KW-1185">Reference proteome</keyword>
<accession>A0ABZ2URA0</accession>
<organism evidence="2 3">
    <name type="scientific">Okeanomitos corallinicola TIOX110</name>
    <dbReference type="NCBI Taxonomy" id="3133117"/>
    <lineage>
        <taxon>Bacteria</taxon>
        <taxon>Bacillati</taxon>
        <taxon>Cyanobacteriota</taxon>
        <taxon>Cyanophyceae</taxon>
        <taxon>Nostocales</taxon>
        <taxon>Aphanizomenonaceae</taxon>
        <taxon>Okeanomitos</taxon>
    </lineage>
</organism>
<dbReference type="CDD" id="cd00063">
    <property type="entry name" value="FN3"/>
    <property type="match status" value="1"/>
</dbReference>
<dbReference type="Pfam" id="PF16656">
    <property type="entry name" value="Pur_ac_phosph_N"/>
    <property type="match status" value="1"/>
</dbReference>
<dbReference type="Gene3D" id="2.60.40.10">
    <property type="entry name" value="Immunoglobulins"/>
    <property type="match status" value="1"/>
</dbReference>
<proteinExistence type="predicted"/>
<dbReference type="InterPro" id="IPR036116">
    <property type="entry name" value="FN3_sf"/>
</dbReference>
<gene>
    <name evidence="2" type="ORF">WJM97_16400</name>
</gene>
<dbReference type="SUPFAM" id="SSF49265">
    <property type="entry name" value="Fibronectin type III"/>
    <property type="match status" value="1"/>
</dbReference>
<feature type="domain" description="Purple acid phosphatase N-terminal" evidence="1">
    <location>
        <begin position="24"/>
        <end position="96"/>
    </location>
</feature>
<dbReference type="EMBL" id="CP150886">
    <property type="protein sequence ID" value="WZB86955.1"/>
    <property type="molecule type" value="Genomic_DNA"/>
</dbReference>
<protein>
    <submittedName>
        <fullName evidence="2">Fibronectin type III domain-containing protein</fullName>
    </submittedName>
</protein>
<dbReference type="InterPro" id="IPR003961">
    <property type="entry name" value="FN3_dom"/>
</dbReference>
<sequence>MATIYQTPRLQLGNAPLDGYAGSETDQFALVWQTTGSLSTDNFIVEYRPVGTSTWTSAPNPSTINTGVGSRINHTVTVTGVNYNTDYEYRVRHFQGSTLVETHQEAFKTRLPVGDLVDLPLLLMVTQPDPDEKLALGQFRIGLI</sequence>
<dbReference type="InterPro" id="IPR015914">
    <property type="entry name" value="PAPs_N"/>
</dbReference>
<reference evidence="2 3" key="1">
    <citation type="submission" date="2024-04" db="EMBL/GenBank/DDBJ databases">
        <title>Okeanomitos corallinicola gen. &amp; sp. nov. (Nostocales, Cyanobacteria), a new toxic marine heterocyst-forming cyanobacterium from a coral reef.</title>
        <authorList>
            <person name="Li H."/>
            <person name="Li R."/>
            <person name="Kang J."/>
            <person name="Hii K.S."/>
            <person name="Mohamed H.F."/>
            <person name="Xu X."/>
            <person name="Luo Z."/>
        </authorList>
    </citation>
    <scope>NUCLEOTIDE SEQUENCE [LARGE SCALE GENOMIC DNA]</scope>
    <source>
        <strain evidence="2 3">TIOX110</strain>
    </source>
</reference>
<evidence type="ECO:0000313" key="2">
    <source>
        <dbReference type="EMBL" id="WZB86955.1"/>
    </source>
</evidence>
<dbReference type="InterPro" id="IPR013783">
    <property type="entry name" value="Ig-like_fold"/>
</dbReference>
<evidence type="ECO:0000259" key="1">
    <source>
        <dbReference type="Pfam" id="PF16656"/>
    </source>
</evidence>
<name>A0ABZ2URA0_9CYAN</name>
<evidence type="ECO:0000313" key="3">
    <source>
        <dbReference type="Proteomes" id="UP001483337"/>
    </source>
</evidence>